<protein>
    <recommendedName>
        <fullName evidence="3">Lecithin:cholesterol acyltransferase</fullName>
    </recommendedName>
</protein>
<dbReference type="Pfam" id="PF02450">
    <property type="entry name" value="LCAT"/>
    <property type="match status" value="1"/>
</dbReference>
<evidence type="ECO:0000313" key="2">
    <source>
        <dbReference type="Proteomes" id="UP000283469"/>
    </source>
</evidence>
<proteinExistence type="predicted"/>
<organism evidence="1 2">
    <name type="scientific">Sphingobium terrigena</name>
    <dbReference type="NCBI Taxonomy" id="2304063"/>
    <lineage>
        <taxon>Bacteria</taxon>
        <taxon>Pseudomonadati</taxon>
        <taxon>Pseudomonadota</taxon>
        <taxon>Alphaproteobacteria</taxon>
        <taxon>Sphingomonadales</taxon>
        <taxon>Sphingomonadaceae</taxon>
        <taxon>Sphingobium</taxon>
    </lineage>
</organism>
<dbReference type="SUPFAM" id="SSF53474">
    <property type="entry name" value="alpha/beta-Hydrolases"/>
    <property type="match status" value="1"/>
</dbReference>
<dbReference type="Gene3D" id="3.40.50.1820">
    <property type="entry name" value="alpha/beta hydrolase"/>
    <property type="match status" value="1"/>
</dbReference>
<dbReference type="RefSeq" id="WP_119748022.1">
    <property type="nucleotide sequence ID" value="NZ_QVRA01000014.1"/>
</dbReference>
<evidence type="ECO:0000313" key="1">
    <source>
        <dbReference type="EMBL" id="RJG53649.1"/>
    </source>
</evidence>
<dbReference type="AlphaFoldDB" id="A0A418YQA0"/>
<dbReference type="InterPro" id="IPR003386">
    <property type="entry name" value="LACT/PDAT_acylTrfase"/>
</dbReference>
<name>A0A418YQA0_9SPHN</name>
<dbReference type="Proteomes" id="UP000283469">
    <property type="component" value="Unassembled WGS sequence"/>
</dbReference>
<sequence length="456" mass="49892">MHIVIVIPGIMGTALELPALDGGKSEMVWPPTPLETKFGYKRRDKLVDPRVRPTKIIRHVLCVQFYSGLFDQLDHLGFTETGQQNRLLAFPYDWRLDLFTIAGQLETLIAKAHADGATKITLVAHSMGGLVTRLILEDPAMQAKPWFAAIDQFIAIATPHLGAPLALARVLGLDSAMGISKADFAWIASQDAYPSAYQLLPAPADLCCWNQSSLTLAPLDIYDPATAEKLGLKTALLERTRAVHVRLDAGRRAAHIRYFYFAGSGHRTVTRVNLFTKGLGELDLPRSVVTRTDEAGDGTVPLTSALPVRGQHHIAVNEHSTAFAGDPFHRVFARLLGFDEGYALEAVGDEARLTLEAPIIESGSTIEVVLSAINKEGCLTEIDGTLVLMKKPDMETDQDIEAQRIPIRYAGAPFTRLHFRLNPITEPGHYVLQFSGSPNVAEPVAFSVFAEEQDAS</sequence>
<accession>A0A418YQA0</accession>
<comment type="caution">
    <text evidence="1">The sequence shown here is derived from an EMBL/GenBank/DDBJ whole genome shotgun (WGS) entry which is preliminary data.</text>
</comment>
<dbReference type="OrthoDB" id="7594060at2"/>
<dbReference type="GO" id="GO:0008374">
    <property type="term" value="F:O-acyltransferase activity"/>
    <property type="evidence" value="ECO:0007669"/>
    <property type="project" value="InterPro"/>
</dbReference>
<dbReference type="GO" id="GO:0006629">
    <property type="term" value="P:lipid metabolic process"/>
    <property type="evidence" value="ECO:0007669"/>
    <property type="project" value="InterPro"/>
</dbReference>
<gene>
    <name evidence="1" type="ORF">D0Z70_15485</name>
</gene>
<dbReference type="PANTHER" id="PTHR11440">
    <property type="entry name" value="LECITHIN-CHOLESTEROL ACYLTRANSFERASE-RELATED"/>
    <property type="match status" value="1"/>
</dbReference>
<keyword evidence="2" id="KW-1185">Reference proteome</keyword>
<dbReference type="InterPro" id="IPR029058">
    <property type="entry name" value="AB_hydrolase_fold"/>
</dbReference>
<dbReference type="EMBL" id="QVRA01000014">
    <property type="protein sequence ID" value="RJG53649.1"/>
    <property type="molecule type" value="Genomic_DNA"/>
</dbReference>
<evidence type="ECO:0008006" key="3">
    <source>
        <dbReference type="Google" id="ProtNLM"/>
    </source>
</evidence>
<reference evidence="1 2" key="1">
    <citation type="submission" date="2018-08" db="EMBL/GenBank/DDBJ databases">
        <title>Sphingobium sp. EO9.</title>
        <authorList>
            <person name="Park Y."/>
            <person name="Kim K.H."/>
            <person name="Jeon C.O."/>
        </authorList>
    </citation>
    <scope>NUCLEOTIDE SEQUENCE [LARGE SCALE GENOMIC DNA]</scope>
    <source>
        <strain evidence="1 2">EO9</strain>
    </source>
</reference>